<keyword evidence="1" id="KW-0472">Membrane</keyword>
<feature type="domain" description="DUF5658" evidence="2">
    <location>
        <begin position="9"/>
        <end position="91"/>
    </location>
</feature>
<dbReference type="KEGG" id="aho:Ahos_1643"/>
<dbReference type="Proteomes" id="UP000008458">
    <property type="component" value="Chromosome"/>
</dbReference>
<keyword evidence="1" id="KW-1133">Transmembrane helix</keyword>
<keyword evidence="1" id="KW-0812">Transmembrane</keyword>
<dbReference type="EMBL" id="CP002535">
    <property type="protein sequence ID" value="AEE94521.1"/>
    <property type="molecule type" value="Genomic_DNA"/>
</dbReference>
<dbReference type="RefSeq" id="WP_013776436.1">
    <property type="nucleotide sequence ID" value="NC_015518.1"/>
</dbReference>
<evidence type="ECO:0000313" key="4">
    <source>
        <dbReference type="Proteomes" id="UP000008458"/>
    </source>
</evidence>
<proteinExistence type="predicted"/>
<organism evidence="3 4">
    <name type="scientific">Acidianus hospitalis (strain W1)</name>
    <dbReference type="NCBI Taxonomy" id="933801"/>
    <lineage>
        <taxon>Archaea</taxon>
        <taxon>Thermoproteota</taxon>
        <taxon>Thermoprotei</taxon>
        <taxon>Sulfolobales</taxon>
        <taxon>Sulfolobaceae</taxon>
        <taxon>Acidianus</taxon>
    </lineage>
</organism>
<protein>
    <recommendedName>
        <fullName evidence="2">DUF5658 domain-containing protein</fullName>
    </recommendedName>
</protein>
<dbReference type="HOGENOM" id="CLU_172282_0_0_2"/>
<feature type="transmembrane region" description="Helical" evidence="1">
    <location>
        <begin position="71"/>
        <end position="91"/>
    </location>
</feature>
<accession>F4B623</accession>
<evidence type="ECO:0000256" key="1">
    <source>
        <dbReference type="SAM" id="Phobius"/>
    </source>
</evidence>
<dbReference type="InterPro" id="IPR043717">
    <property type="entry name" value="DUF5658"/>
</dbReference>
<dbReference type="AlphaFoldDB" id="F4B623"/>
<evidence type="ECO:0000259" key="2">
    <source>
        <dbReference type="Pfam" id="PF18902"/>
    </source>
</evidence>
<gene>
    <name evidence="3" type="ordered locus">Ahos_1643</name>
</gene>
<dbReference type="eggNOG" id="arCOG10431">
    <property type="taxonomic scope" value="Archaea"/>
</dbReference>
<dbReference type="Pfam" id="PF18902">
    <property type="entry name" value="DUF5658"/>
    <property type="match status" value="1"/>
</dbReference>
<sequence>MKITLIISLLAILSFFDVYTTLIGITNGFVEENILLSSLENNIYLLLSIMIFLKIIAIVAIYYMMKRKLCLPAYVLLALYIFVDLHNIFLLY</sequence>
<keyword evidence="4" id="KW-1185">Reference proteome</keyword>
<name>F4B623_ACIHW</name>
<feature type="transmembrane region" description="Helical" evidence="1">
    <location>
        <begin position="44"/>
        <end position="64"/>
    </location>
</feature>
<dbReference type="OrthoDB" id="34576at2157"/>
<reference evidence="3 4" key="1">
    <citation type="journal article" date="2011" name="Extremophiles">
        <title>Genomic analysis of Acidianus hospitalis W1 a host for studying crenarchaeal virus and plasmid life cycles.</title>
        <authorList>
            <person name="You X.Y."/>
            <person name="Liu C."/>
            <person name="Wang S.Y."/>
            <person name="Jiang C.Y."/>
            <person name="Shah S.A."/>
            <person name="Prangishvili D."/>
            <person name="She Q."/>
            <person name="Liu S.J."/>
            <person name="Garrett R.A."/>
        </authorList>
    </citation>
    <scope>NUCLEOTIDE SEQUENCE [LARGE SCALE GENOMIC DNA]</scope>
    <source>
        <strain evidence="3 4">W1</strain>
    </source>
</reference>
<reference key="2">
    <citation type="journal article" date="2011" name="Extremophiles">
        <title>Genomic analyses of Acidianus hospitalis W1 a host for studying crenarchaeal virus and plasmid life cycles.</title>
        <authorList>
            <person name="You X.Y."/>
            <person name="Liu C."/>
            <person name="Wang S.Y."/>
            <person name="Jiang C.Y."/>
            <person name="Shah S.A."/>
            <person name="Prangishvili D."/>
            <person name="Liu S.J."/>
            <person name="Garrett R.A."/>
        </authorList>
    </citation>
    <scope>NUCLEOTIDE SEQUENCE</scope>
    <source>
        <strain>W1</strain>
    </source>
</reference>
<dbReference type="STRING" id="933801.Ahos_1643"/>
<evidence type="ECO:0000313" key="3">
    <source>
        <dbReference type="EMBL" id="AEE94521.1"/>
    </source>
</evidence>
<dbReference type="GeneID" id="10601143"/>